<feature type="chain" id="PRO_5038035315" evidence="1">
    <location>
        <begin position="20"/>
        <end position="111"/>
    </location>
</feature>
<gene>
    <name evidence="2" type="ORF">KAK06_16495</name>
</gene>
<reference evidence="2" key="1">
    <citation type="submission" date="2021-04" db="EMBL/GenBank/DDBJ databases">
        <title>The genome sequence of Ideonella sp. 4Y11.</title>
        <authorList>
            <person name="Liu Y."/>
        </authorList>
    </citation>
    <scope>NUCLEOTIDE SEQUENCE</scope>
    <source>
        <strain evidence="2">4Y11</strain>
    </source>
</reference>
<feature type="signal peptide" evidence="1">
    <location>
        <begin position="1"/>
        <end position="19"/>
    </location>
</feature>
<keyword evidence="1" id="KW-0732">Signal</keyword>
<organism evidence="2 3">
    <name type="scientific">Ideonella aquatica</name>
    <dbReference type="NCBI Taxonomy" id="2824119"/>
    <lineage>
        <taxon>Bacteria</taxon>
        <taxon>Pseudomonadati</taxon>
        <taxon>Pseudomonadota</taxon>
        <taxon>Betaproteobacteria</taxon>
        <taxon>Burkholderiales</taxon>
        <taxon>Sphaerotilaceae</taxon>
        <taxon>Ideonella</taxon>
    </lineage>
</organism>
<keyword evidence="3" id="KW-1185">Reference proteome</keyword>
<evidence type="ECO:0000313" key="2">
    <source>
        <dbReference type="EMBL" id="MBQ0960555.1"/>
    </source>
</evidence>
<name>A0A941BRL5_9BURK</name>
<dbReference type="EMBL" id="JAGQDE010000015">
    <property type="protein sequence ID" value="MBQ0960555.1"/>
    <property type="molecule type" value="Genomic_DNA"/>
</dbReference>
<dbReference type="AlphaFoldDB" id="A0A941BRL5"/>
<sequence length="111" mass="12055">MTRWLSAVMAGSLSAAVWAQEPSDLARRALSEAVIAHTATVDHIATIGGYEYEVYVDRSVVPPVAVATITSESMDRLLATPQKGMGERMTAQHAKVSRYLAKLTGRPEVKR</sequence>
<proteinExistence type="predicted"/>
<protein>
    <submittedName>
        <fullName evidence="2">Uncharacterized protein</fullName>
    </submittedName>
</protein>
<comment type="caution">
    <text evidence="2">The sequence shown here is derived from an EMBL/GenBank/DDBJ whole genome shotgun (WGS) entry which is preliminary data.</text>
</comment>
<accession>A0A941BRL5</accession>
<evidence type="ECO:0000256" key="1">
    <source>
        <dbReference type="SAM" id="SignalP"/>
    </source>
</evidence>
<evidence type="ECO:0000313" key="3">
    <source>
        <dbReference type="Proteomes" id="UP000678374"/>
    </source>
</evidence>
<dbReference type="Proteomes" id="UP000678374">
    <property type="component" value="Unassembled WGS sequence"/>
</dbReference>